<keyword evidence="2" id="KW-1185">Reference proteome</keyword>
<protein>
    <recommendedName>
        <fullName evidence="3">ASPIC/UnbV domain-containing protein</fullName>
    </recommendedName>
</protein>
<reference evidence="2" key="1">
    <citation type="submission" date="2023-07" db="EMBL/GenBank/DDBJ databases">
        <title>Novel species in the genus Lipingzhangella isolated from Sambhar Salt Lake.</title>
        <authorList>
            <person name="Jiya N."/>
            <person name="Kajale S."/>
            <person name="Sharma A."/>
        </authorList>
    </citation>
    <scope>NUCLEOTIDE SEQUENCE [LARGE SCALE GENOMIC DNA]</scope>
    <source>
        <strain evidence="2">LS1_29</strain>
    </source>
</reference>
<evidence type="ECO:0000313" key="2">
    <source>
        <dbReference type="Proteomes" id="UP001250214"/>
    </source>
</evidence>
<dbReference type="Proteomes" id="UP001250214">
    <property type="component" value="Unassembled WGS sequence"/>
</dbReference>
<dbReference type="RefSeq" id="WP_310912408.1">
    <property type="nucleotide sequence ID" value="NZ_JAVLVT010000005.1"/>
</dbReference>
<proteinExistence type="predicted"/>
<evidence type="ECO:0008006" key="3">
    <source>
        <dbReference type="Google" id="ProtNLM"/>
    </source>
</evidence>
<name>A0ABU2H6B6_9ACTN</name>
<gene>
    <name evidence="1" type="ORF">RIF23_11115</name>
</gene>
<organism evidence="1 2">
    <name type="scientific">Lipingzhangella rawalii</name>
    <dbReference type="NCBI Taxonomy" id="2055835"/>
    <lineage>
        <taxon>Bacteria</taxon>
        <taxon>Bacillati</taxon>
        <taxon>Actinomycetota</taxon>
        <taxon>Actinomycetes</taxon>
        <taxon>Streptosporangiales</taxon>
        <taxon>Nocardiopsidaceae</taxon>
        <taxon>Lipingzhangella</taxon>
    </lineage>
</organism>
<evidence type="ECO:0000313" key="1">
    <source>
        <dbReference type="EMBL" id="MDS1270851.1"/>
    </source>
</evidence>
<accession>A0ABU2H6B6</accession>
<sequence length="160" mass="17580">MPQHHHPQFQIPDELLLSRLAAAVNDLDAAPTAPQARHAFALRRPDAAVAELRADTAVDPPVGLRDRSEPDTRPRVLEFQAPQLQLRLEITTHGRRRDVVGQLHSTPDVTSIEIRWPTGHHLRPVATDGSFSSPAVPAGPFSVLCHRRSATPVATTWVCV</sequence>
<comment type="caution">
    <text evidence="1">The sequence shown here is derived from an EMBL/GenBank/DDBJ whole genome shotgun (WGS) entry which is preliminary data.</text>
</comment>
<dbReference type="EMBL" id="JAVLVT010000005">
    <property type="protein sequence ID" value="MDS1270851.1"/>
    <property type="molecule type" value="Genomic_DNA"/>
</dbReference>